<dbReference type="InterPro" id="IPR034660">
    <property type="entry name" value="DinB/YfiT-like"/>
</dbReference>
<protein>
    <submittedName>
        <fullName evidence="2">DinB family protein</fullName>
    </submittedName>
</protein>
<comment type="caution">
    <text evidence="2">The sequence shown here is derived from an EMBL/GenBank/DDBJ whole genome shotgun (WGS) entry which is preliminary data.</text>
</comment>
<dbReference type="OrthoDB" id="9793216at2"/>
<dbReference type="Gene3D" id="1.20.120.450">
    <property type="entry name" value="dinb family like domain"/>
    <property type="match status" value="1"/>
</dbReference>
<proteinExistence type="predicted"/>
<organism evidence="2 3">
    <name type="scientific">Sphingobacterium olei</name>
    <dbReference type="NCBI Taxonomy" id="2571155"/>
    <lineage>
        <taxon>Bacteria</taxon>
        <taxon>Pseudomonadati</taxon>
        <taxon>Bacteroidota</taxon>
        <taxon>Sphingobacteriia</taxon>
        <taxon>Sphingobacteriales</taxon>
        <taxon>Sphingobacteriaceae</taxon>
        <taxon>Sphingobacterium</taxon>
    </lineage>
</organism>
<dbReference type="InterPro" id="IPR024775">
    <property type="entry name" value="DinB-like"/>
</dbReference>
<keyword evidence="3" id="KW-1185">Reference proteome</keyword>
<dbReference type="SUPFAM" id="SSF109854">
    <property type="entry name" value="DinB/YfiT-like putative metalloenzymes"/>
    <property type="match status" value="1"/>
</dbReference>
<sequence length="175" mass="20441">MNQLKSDEYPAIYSDYIETIVGDIKEELVLQIESFPEFIRSIPGEMGEYAYAEDKWTVKEVLCHILDTERVMAYRALRFARNDMTALAAFEQDEFVASGRHNERSFDSIIEEFIHLRKANLIFFNTLNETELNRKGMASDRLISVRAFIHVIAGHLNHHRIILQERYLKKSNDLA</sequence>
<reference evidence="2 3" key="1">
    <citation type="submission" date="2019-04" db="EMBL/GenBank/DDBJ databases">
        <title>Sphingobacterium olei sp. nov., isolated from oil-contaminated soil.</title>
        <authorList>
            <person name="Liu B."/>
        </authorList>
    </citation>
    <scope>NUCLEOTIDE SEQUENCE [LARGE SCALE GENOMIC DNA]</scope>
    <source>
        <strain evidence="2 3">HAL-9</strain>
    </source>
</reference>
<dbReference type="Proteomes" id="UP000306808">
    <property type="component" value="Unassembled WGS sequence"/>
</dbReference>
<dbReference type="AlphaFoldDB" id="A0A4U0P5H1"/>
<accession>A0A4U0P5H1</accession>
<gene>
    <name evidence="2" type="ORF">FAZ15_05400</name>
</gene>
<evidence type="ECO:0000313" key="3">
    <source>
        <dbReference type="Proteomes" id="UP000306808"/>
    </source>
</evidence>
<evidence type="ECO:0000313" key="2">
    <source>
        <dbReference type="EMBL" id="TJZ61952.1"/>
    </source>
</evidence>
<feature type="domain" description="DinB-like" evidence="1">
    <location>
        <begin position="31"/>
        <end position="160"/>
    </location>
</feature>
<evidence type="ECO:0000259" key="1">
    <source>
        <dbReference type="Pfam" id="PF12867"/>
    </source>
</evidence>
<dbReference type="EMBL" id="SUME01000002">
    <property type="protein sequence ID" value="TJZ61952.1"/>
    <property type="molecule type" value="Genomic_DNA"/>
</dbReference>
<dbReference type="Pfam" id="PF12867">
    <property type="entry name" value="DinB_2"/>
    <property type="match status" value="1"/>
</dbReference>
<dbReference type="RefSeq" id="WP_136900299.1">
    <property type="nucleotide sequence ID" value="NZ_SUME01000002.1"/>
</dbReference>
<name>A0A4U0P5H1_9SPHI</name>